<feature type="non-terminal residue" evidence="1">
    <location>
        <position position="594"/>
    </location>
</feature>
<accession>A0A6A4GD16</accession>
<dbReference type="Proteomes" id="UP000799118">
    <property type="component" value="Unassembled WGS sequence"/>
</dbReference>
<evidence type="ECO:0000313" key="1">
    <source>
        <dbReference type="EMBL" id="KAE9383311.1"/>
    </source>
</evidence>
<dbReference type="AlphaFoldDB" id="A0A6A4GD16"/>
<evidence type="ECO:0000313" key="2">
    <source>
        <dbReference type="Proteomes" id="UP000799118"/>
    </source>
</evidence>
<dbReference type="EMBL" id="ML770565">
    <property type="protein sequence ID" value="KAE9383311.1"/>
    <property type="molecule type" value="Genomic_DNA"/>
</dbReference>
<dbReference type="OrthoDB" id="10258955at2759"/>
<name>A0A6A4GD16_9AGAR</name>
<gene>
    <name evidence="1" type="ORF">BT96DRAFT_982620</name>
</gene>
<organism evidence="1 2">
    <name type="scientific">Gymnopus androsaceus JB14</name>
    <dbReference type="NCBI Taxonomy" id="1447944"/>
    <lineage>
        <taxon>Eukaryota</taxon>
        <taxon>Fungi</taxon>
        <taxon>Dikarya</taxon>
        <taxon>Basidiomycota</taxon>
        <taxon>Agaricomycotina</taxon>
        <taxon>Agaricomycetes</taxon>
        <taxon>Agaricomycetidae</taxon>
        <taxon>Agaricales</taxon>
        <taxon>Marasmiineae</taxon>
        <taxon>Omphalotaceae</taxon>
        <taxon>Gymnopus</taxon>
    </lineage>
</organism>
<proteinExistence type="predicted"/>
<dbReference type="Gene3D" id="3.20.20.140">
    <property type="entry name" value="Metal-dependent hydrolases"/>
    <property type="match status" value="1"/>
</dbReference>
<sequence length="594" mass="65554">MKNNTSMKCDGATMYLISVRQAVLWQFRRGTIFTGTFTTLTRTCIWETDSLLILARFCFATKRSSVKVPINANKSPPVDFYSRDESDRYVPGTKPTLIRMLLSGQENVDGLLVMYQLICWSIRQYLGPRKQMAGGFLLALWTCNSHLGDGASPSLSGSSDTNSRKGLVQPLTLSWIRDRGMYPPRVETVKARILLLGRVYSGTRMIQFGAYRKGLWLDNGMISGIPEGLGECLVDVLRRQSQVRSAAFLTLTNIAAFHHGYAKKYHSVIFLLTDFQLMRHTWFRFAQERVRTHPRVALFATNGRTSVKLPGLRSLPSTRRWEGIQVVMKSDHPVLTRVMLLHEAQQAHYFGLADNLALASVISTPATIMGQEHRIGYIRKGYDADIVLWDSHPLAIGVTPKQVFIDGVAQLENPFTSTKPKALQHAPETPNFDEETKAALKYDGLPPLEPKEITSDVVVFTNFDSLFLDLGNGVEQIFASQNHSGAPQIAVVKDGKIICTGTSEMCSPTSYMTSRTINLHGGSLAPGLLSYGSELGLAHISGEKSTQDGKVFDGLTDKVPSILGGDEAVIRAVDGLLFSTRDALLAYRSGVTAG</sequence>
<keyword evidence="2" id="KW-1185">Reference proteome</keyword>
<reference evidence="1" key="1">
    <citation type="journal article" date="2019" name="Environ. Microbiol.">
        <title>Fungal ecological strategies reflected in gene transcription - a case study of two litter decomposers.</title>
        <authorList>
            <person name="Barbi F."/>
            <person name="Kohler A."/>
            <person name="Barry K."/>
            <person name="Baskaran P."/>
            <person name="Daum C."/>
            <person name="Fauchery L."/>
            <person name="Ihrmark K."/>
            <person name="Kuo A."/>
            <person name="LaButti K."/>
            <person name="Lipzen A."/>
            <person name="Morin E."/>
            <person name="Grigoriev I.V."/>
            <person name="Henrissat B."/>
            <person name="Lindahl B."/>
            <person name="Martin F."/>
        </authorList>
    </citation>
    <scope>NUCLEOTIDE SEQUENCE</scope>
    <source>
        <strain evidence="1">JB14</strain>
    </source>
</reference>
<protein>
    <submittedName>
        <fullName evidence="1">Uncharacterized protein</fullName>
    </submittedName>
</protein>